<proteinExistence type="predicted"/>
<dbReference type="WBParaSite" id="ES5_v2.g20492.t1">
    <property type="protein sequence ID" value="ES5_v2.g20492.t1"/>
    <property type="gene ID" value="ES5_v2.g20492"/>
</dbReference>
<sequence length="225" mass="26004">MNSSSIAPTAAALNQESVNKNSKTILSKRASFFASYRRDQNFAFPDSIMFYISQNPPSAKNFPLIVPKIYQSNVKELTLREQIISFNDLIFLASKCKTIHFWRGANVVDKEGCVVPLEKIVEVLPKLTFIFYALRDPKSISKKTVKELLQLPHFTNLINLVLLEIPETFDIDTFYDFIKTNMKTRICLNFSDQVSEEHKNRVQAIKDEIDQTENRNYVNPFIRLD</sequence>
<protein>
    <submittedName>
        <fullName evidence="2">Uncharacterized protein</fullName>
    </submittedName>
</protein>
<organism evidence="1 2">
    <name type="scientific">Panagrolaimus sp. ES5</name>
    <dbReference type="NCBI Taxonomy" id="591445"/>
    <lineage>
        <taxon>Eukaryota</taxon>
        <taxon>Metazoa</taxon>
        <taxon>Ecdysozoa</taxon>
        <taxon>Nematoda</taxon>
        <taxon>Chromadorea</taxon>
        <taxon>Rhabditida</taxon>
        <taxon>Tylenchina</taxon>
        <taxon>Panagrolaimomorpha</taxon>
        <taxon>Panagrolaimoidea</taxon>
        <taxon>Panagrolaimidae</taxon>
        <taxon>Panagrolaimus</taxon>
    </lineage>
</organism>
<name>A0AC34FT66_9BILA</name>
<evidence type="ECO:0000313" key="2">
    <source>
        <dbReference type="WBParaSite" id="ES5_v2.g20492.t1"/>
    </source>
</evidence>
<evidence type="ECO:0000313" key="1">
    <source>
        <dbReference type="Proteomes" id="UP000887579"/>
    </source>
</evidence>
<reference evidence="2" key="1">
    <citation type="submission" date="2022-11" db="UniProtKB">
        <authorList>
            <consortium name="WormBaseParasite"/>
        </authorList>
    </citation>
    <scope>IDENTIFICATION</scope>
</reference>
<accession>A0AC34FT66</accession>
<dbReference type="Proteomes" id="UP000887579">
    <property type="component" value="Unplaced"/>
</dbReference>